<name>A0A316U7S0_9BASI</name>
<organism evidence="2 3">
    <name type="scientific">Pseudomicrostroma glucosiphilum</name>
    <dbReference type="NCBI Taxonomy" id="1684307"/>
    <lineage>
        <taxon>Eukaryota</taxon>
        <taxon>Fungi</taxon>
        <taxon>Dikarya</taxon>
        <taxon>Basidiomycota</taxon>
        <taxon>Ustilaginomycotina</taxon>
        <taxon>Exobasidiomycetes</taxon>
        <taxon>Microstromatales</taxon>
        <taxon>Microstromatales incertae sedis</taxon>
        <taxon>Pseudomicrostroma</taxon>
    </lineage>
</organism>
<feature type="region of interest" description="Disordered" evidence="1">
    <location>
        <begin position="1"/>
        <end position="112"/>
    </location>
</feature>
<feature type="compositionally biased region" description="Polar residues" evidence="1">
    <location>
        <begin position="134"/>
        <end position="150"/>
    </location>
</feature>
<evidence type="ECO:0000313" key="3">
    <source>
        <dbReference type="Proteomes" id="UP000245942"/>
    </source>
</evidence>
<dbReference type="EMBL" id="KZ819328">
    <property type="protein sequence ID" value="PWN20403.1"/>
    <property type="molecule type" value="Genomic_DNA"/>
</dbReference>
<dbReference type="Proteomes" id="UP000245942">
    <property type="component" value="Unassembled WGS sequence"/>
</dbReference>
<protein>
    <recommendedName>
        <fullName evidence="4">Something about silencing protein 4 domain-containing protein</fullName>
    </recommendedName>
</protein>
<feature type="region of interest" description="Disordered" evidence="1">
    <location>
        <begin position="126"/>
        <end position="228"/>
    </location>
</feature>
<accession>A0A316U7S0</accession>
<dbReference type="RefSeq" id="XP_025347563.1">
    <property type="nucleotide sequence ID" value="XM_025492650.1"/>
</dbReference>
<feature type="compositionally biased region" description="Basic and acidic residues" evidence="1">
    <location>
        <begin position="82"/>
        <end position="104"/>
    </location>
</feature>
<evidence type="ECO:0008006" key="4">
    <source>
        <dbReference type="Google" id="ProtNLM"/>
    </source>
</evidence>
<gene>
    <name evidence="2" type="ORF">BCV69DRAFT_283284</name>
</gene>
<keyword evidence="3" id="KW-1185">Reference proteome</keyword>
<evidence type="ECO:0000256" key="1">
    <source>
        <dbReference type="SAM" id="MobiDB-lite"/>
    </source>
</evidence>
<reference evidence="2 3" key="1">
    <citation type="journal article" date="2018" name="Mol. Biol. Evol.">
        <title>Broad Genomic Sampling Reveals a Smut Pathogenic Ancestry of the Fungal Clade Ustilaginomycotina.</title>
        <authorList>
            <person name="Kijpornyongpan T."/>
            <person name="Mondo S.J."/>
            <person name="Barry K."/>
            <person name="Sandor L."/>
            <person name="Lee J."/>
            <person name="Lipzen A."/>
            <person name="Pangilinan J."/>
            <person name="LaButti K."/>
            <person name="Hainaut M."/>
            <person name="Henrissat B."/>
            <person name="Grigoriev I.V."/>
            <person name="Spatafora J.W."/>
            <person name="Aime M.C."/>
        </authorList>
    </citation>
    <scope>NUCLEOTIDE SEQUENCE [LARGE SCALE GENOMIC DNA]</scope>
    <source>
        <strain evidence="2 3">MCA 4718</strain>
    </source>
</reference>
<dbReference type="AlphaFoldDB" id="A0A316U7S0"/>
<dbReference type="GeneID" id="37014384"/>
<feature type="compositionally biased region" description="Low complexity" evidence="1">
    <location>
        <begin position="333"/>
        <end position="342"/>
    </location>
</feature>
<sequence>MSTSPSPPARTRTRSQARDGQYSSNDDSDDHGTPPANQQQASADRLHAVTSDSDPESPSSPAERRIPPKRRSKKALYPSEADLARWPHFVSERRQGQRAARDDLSPGLDASLYSEVQRIARQIIYDRTRATPRQAANPSTSATDINTNQNPDKEPGQPTASSVASSSSSASSPVPSSHISSRSASSIEFSEDEETPRQVSHRSTLEESDSNSQASWSPETDEGGGGNLLPDSLLDPLVLGVQARLDALLWSLAMEHSVKQKRAISKKEKKRPMGHEEVLDLLQRDLERGSLGMVELQQRKSVLNKARKRVTRGLGLERADEGAREDAVPELDAATATSSASAHGLRSGATLQGRESAAHRDAALLLEPFGLFRSGAKRKRKAKNKKKPLEELPALEEAVETELPRKAQKQREQVIRGGGGFLLCRPPISSTAQ</sequence>
<proteinExistence type="predicted"/>
<feature type="compositionally biased region" description="Basic and acidic residues" evidence="1">
    <location>
        <begin position="315"/>
        <end position="327"/>
    </location>
</feature>
<feature type="region of interest" description="Disordered" evidence="1">
    <location>
        <begin position="315"/>
        <end position="354"/>
    </location>
</feature>
<evidence type="ECO:0000313" key="2">
    <source>
        <dbReference type="EMBL" id="PWN20403.1"/>
    </source>
</evidence>
<feature type="compositionally biased region" description="Low complexity" evidence="1">
    <location>
        <begin position="160"/>
        <end position="187"/>
    </location>
</feature>